<keyword evidence="4 11" id="KW-0812">Transmembrane</keyword>
<dbReference type="GO" id="GO:0046872">
    <property type="term" value="F:metal ion binding"/>
    <property type="evidence" value="ECO:0007669"/>
    <property type="project" value="UniProtKB-KW"/>
</dbReference>
<dbReference type="PANTHER" id="PTHR28259:SF1">
    <property type="entry name" value="FLUORIDE EXPORT PROTEIN 1-RELATED"/>
    <property type="match status" value="1"/>
</dbReference>
<proteinExistence type="inferred from homology"/>
<evidence type="ECO:0000256" key="11">
    <source>
        <dbReference type="HAMAP-Rule" id="MF_00454"/>
    </source>
</evidence>
<reference evidence="12 13" key="1">
    <citation type="submission" date="2017-04" db="EMBL/GenBank/DDBJ databases">
        <authorList>
            <person name="Afonso C.L."/>
            <person name="Miller P.J."/>
            <person name="Scott M.A."/>
            <person name="Spackman E."/>
            <person name="Goraichik I."/>
            <person name="Dimitrov K.M."/>
            <person name="Suarez D.L."/>
            <person name="Swayne D.E."/>
        </authorList>
    </citation>
    <scope>NUCLEOTIDE SEQUENCE [LARGE SCALE GENOMIC DNA]</scope>
    <source>
        <strain evidence="12 13">DSM 3385</strain>
    </source>
</reference>
<evidence type="ECO:0000313" key="13">
    <source>
        <dbReference type="Proteomes" id="UP000192418"/>
    </source>
</evidence>
<keyword evidence="11" id="KW-0813">Transport</keyword>
<name>A0A1W2B943_9BACT</name>
<comment type="activity regulation">
    <text evidence="11">Na(+) is not transported, but it plays an essential structural role and its presence is essential for fluoride channel function.</text>
</comment>
<dbReference type="HAMAP" id="MF_00454">
    <property type="entry name" value="FluC"/>
    <property type="match status" value="1"/>
</dbReference>
<dbReference type="RefSeq" id="WP_084068360.1">
    <property type="nucleotide sequence ID" value="NZ_FWXY01000007.1"/>
</dbReference>
<evidence type="ECO:0000256" key="3">
    <source>
        <dbReference type="ARBA" id="ARBA00022519"/>
    </source>
</evidence>
<keyword evidence="8 11" id="KW-0407">Ion channel</keyword>
<comment type="catalytic activity">
    <reaction evidence="10">
        <text>fluoride(in) = fluoride(out)</text>
        <dbReference type="Rhea" id="RHEA:76159"/>
        <dbReference type="ChEBI" id="CHEBI:17051"/>
    </reaction>
    <physiologicalReaction direction="left-to-right" evidence="10">
        <dbReference type="Rhea" id="RHEA:76160"/>
    </physiologicalReaction>
</comment>
<dbReference type="PANTHER" id="PTHR28259">
    <property type="entry name" value="FLUORIDE EXPORT PROTEIN 1-RELATED"/>
    <property type="match status" value="1"/>
</dbReference>
<evidence type="ECO:0000256" key="8">
    <source>
        <dbReference type="ARBA" id="ARBA00023303"/>
    </source>
</evidence>
<feature type="binding site" evidence="11">
    <location>
        <position position="79"/>
    </location>
    <ligand>
        <name>Na(+)</name>
        <dbReference type="ChEBI" id="CHEBI:29101"/>
        <note>structural</note>
    </ligand>
</feature>
<evidence type="ECO:0000256" key="10">
    <source>
        <dbReference type="ARBA" id="ARBA00035585"/>
    </source>
</evidence>
<keyword evidence="11" id="KW-0915">Sodium</keyword>
<keyword evidence="11" id="KW-0479">Metal-binding</keyword>
<keyword evidence="7 11" id="KW-0472">Membrane</keyword>
<keyword evidence="13" id="KW-1185">Reference proteome</keyword>
<evidence type="ECO:0000256" key="7">
    <source>
        <dbReference type="ARBA" id="ARBA00023136"/>
    </source>
</evidence>
<evidence type="ECO:0000256" key="5">
    <source>
        <dbReference type="ARBA" id="ARBA00022989"/>
    </source>
</evidence>
<dbReference type="GO" id="GO:0005886">
    <property type="term" value="C:plasma membrane"/>
    <property type="evidence" value="ECO:0007669"/>
    <property type="project" value="UniProtKB-SubCell"/>
</dbReference>
<evidence type="ECO:0000256" key="2">
    <source>
        <dbReference type="ARBA" id="ARBA00022475"/>
    </source>
</evidence>
<accession>A0A1W2B943</accession>
<evidence type="ECO:0000256" key="1">
    <source>
        <dbReference type="ARBA" id="ARBA00004651"/>
    </source>
</evidence>
<dbReference type="GO" id="GO:0140114">
    <property type="term" value="P:cellular detoxification of fluoride"/>
    <property type="evidence" value="ECO:0007669"/>
    <property type="project" value="UniProtKB-UniRule"/>
</dbReference>
<evidence type="ECO:0000256" key="6">
    <source>
        <dbReference type="ARBA" id="ARBA00023065"/>
    </source>
</evidence>
<dbReference type="EMBL" id="FWXY01000007">
    <property type="protein sequence ID" value="SMC69456.1"/>
    <property type="molecule type" value="Genomic_DNA"/>
</dbReference>
<feature type="binding site" evidence="11">
    <location>
        <position position="76"/>
    </location>
    <ligand>
        <name>Na(+)</name>
        <dbReference type="ChEBI" id="CHEBI:29101"/>
        <note>structural</note>
    </ligand>
</feature>
<evidence type="ECO:0000313" key="12">
    <source>
        <dbReference type="EMBL" id="SMC69456.1"/>
    </source>
</evidence>
<dbReference type="AlphaFoldDB" id="A0A1W2B943"/>
<dbReference type="GO" id="GO:0062054">
    <property type="term" value="F:fluoride channel activity"/>
    <property type="evidence" value="ECO:0007669"/>
    <property type="project" value="UniProtKB-UniRule"/>
</dbReference>
<dbReference type="Proteomes" id="UP000192418">
    <property type="component" value="Unassembled WGS sequence"/>
</dbReference>
<comment type="function">
    <text evidence="11">Fluoride-specific ion channel. Important for reducing fluoride concentration in the cell, thus reducing its toxicity.</text>
</comment>
<feature type="transmembrane region" description="Helical" evidence="11">
    <location>
        <begin position="34"/>
        <end position="56"/>
    </location>
</feature>
<dbReference type="STRING" id="1121400.SAMN02746065_107147"/>
<dbReference type="InterPro" id="IPR003691">
    <property type="entry name" value="FluC"/>
</dbReference>
<gene>
    <name evidence="11" type="primary">fluC</name>
    <name evidence="11" type="synonym">crcB</name>
    <name evidence="12" type="ORF">SAMN02746065_107147</name>
</gene>
<comment type="similarity">
    <text evidence="9 11">Belongs to the fluoride channel Fluc/FEX (TC 1.A.43) family.</text>
</comment>
<protein>
    <recommendedName>
        <fullName evidence="11">Fluoride-specific ion channel FluC</fullName>
    </recommendedName>
</protein>
<feature type="transmembrane region" description="Helical" evidence="11">
    <location>
        <begin position="97"/>
        <end position="121"/>
    </location>
</feature>
<dbReference type="OrthoDB" id="9806299at2"/>
<evidence type="ECO:0000256" key="9">
    <source>
        <dbReference type="ARBA" id="ARBA00035120"/>
    </source>
</evidence>
<keyword evidence="2 11" id="KW-1003">Cell membrane</keyword>
<keyword evidence="6 11" id="KW-0406">Ion transport</keyword>
<evidence type="ECO:0000256" key="4">
    <source>
        <dbReference type="ARBA" id="ARBA00022692"/>
    </source>
</evidence>
<comment type="subcellular location">
    <subcellularLocation>
        <location evidence="1 11">Cell membrane</location>
        <topology evidence="1 11">Multi-pass membrane protein</topology>
    </subcellularLocation>
</comment>
<keyword evidence="5 11" id="KW-1133">Transmembrane helix</keyword>
<sequence length="125" mass="13249">MLQKLFCIALGGALGTLARYGLSGAVQKWLGSDFPWGTAAVNILGSFLFGLLWAFAMGRGNLNTDLRSMLFVGFLGAFTTFSTFISETGQLMAASQILMGMGNVMFQLLVGAGMFFVGMALGRAI</sequence>
<dbReference type="Pfam" id="PF02537">
    <property type="entry name" value="CRCB"/>
    <property type="match status" value="1"/>
</dbReference>
<feature type="transmembrane region" description="Helical" evidence="11">
    <location>
        <begin position="68"/>
        <end position="85"/>
    </location>
</feature>
<organism evidence="12 13">
    <name type="scientific">Desulfocicer vacuolatum DSM 3385</name>
    <dbReference type="NCBI Taxonomy" id="1121400"/>
    <lineage>
        <taxon>Bacteria</taxon>
        <taxon>Pseudomonadati</taxon>
        <taxon>Thermodesulfobacteriota</taxon>
        <taxon>Desulfobacteria</taxon>
        <taxon>Desulfobacterales</taxon>
        <taxon>Desulfobacteraceae</taxon>
        <taxon>Desulfocicer</taxon>
    </lineage>
</organism>
<keyword evidence="3" id="KW-0997">Cell inner membrane</keyword>